<evidence type="ECO:0008006" key="3">
    <source>
        <dbReference type="Google" id="ProtNLM"/>
    </source>
</evidence>
<comment type="caution">
    <text evidence="1">The sequence shown here is derived from an EMBL/GenBank/DDBJ whole genome shotgun (WGS) entry which is preliminary data.</text>
</comment>
<evidence type="ECO:0000313" key="2">
    <source>
        <dbReference type="Proteomes" id="UP000317422"/>
    </source>
</evidence>
<proteinExistence type="predicted"/>
<accession>A0A543NNN7</accession>
<organism evidence="1 2">
    <name type="scientific">Haloactinospora alba</name>
    <dbReference type="NCBI Taxonomy" id="405555"/>
    <lineage>
        <taxon>Bacteria</taxon>
        <taxon>Bacillati</taxon>
        <taxon>Actinomycetota</taxon>
        <taxon>Actinomycetes</taxon>
        <taxon>Streptosporangiales</taxon>
        <taxon>Nocardiopsidaceae</taxon>
        <taxon>Haloactinospora</taxon>
    </lineage>
</organism>
<dbReference type="EMBL" id="VFQC01000001">
    <property type="protein sequence ID" value="TQN33449.1"/>
    <property type="molecule type" value="Genomic_DNA"/>
</dbReference>
<dbReference type="OrthoDB" id="3436761at2"/>
<dbReference type="Proteomes" id="UP000317422">
    <property type="component" value="Unassembled WGS sequence"/>
</dbReference>
<sequence length="125" mass="12652">MALLARTLGAATAAFGAATALRPELVTVPAGLTDRDGATDRRTRVLVSLIGFRDVAVGTAMVAAPRGPALRWLVAVRAVSDAGDAVLLGSRLPHPAARAVSVAAAGGWAALCAYSARGAREPNPR</sequence>
<dbReference type="RefSeq" id="WP_141924809.1">
    <property type="nucleotide sequence ID" value="NZ_VFQC01000001.1"/>
</dbReference>
<protein>
    <recommendedName>
        <fullName evidence="3">DUF4267 domain-containing protein</fullName>
    </recommendedName>
</protein>
<reference evidence="1 2" key="1">
    <citation type="submission" date="2019-06" db="EMBL/GenBank/DDBJ databases">
        <title>Sequencing the genomes of 1000 actinobacteria strains.</title>
        <authorList>
            <person name="Klenk H.-P."/>
        </authorList>
    </citation>
    <scope>NUCLEOTIDE SEQUENCE [LARGE SCALE GENOMIC DNA]</scope>
    <source>
        <strain evidence="1 2">DSM 45015</strain>
    </source>
</reference>
<gene>
    <name evidence="1" type="ORF">FHX37_3468</name>
</gene>
<evidence type="ECO:0000313" key="1">
    <source>
        <dbReference type="EMBL" id="TQN33449.1"/>
    </source>
</evidence>
<dbReference type="AlphaFoldDB" id="A0A543NNN7"/>
<keyword evidence="2" id="KW-1185">Reference proteome</keyword>
<name>A0A543NNN7_9ACTN</name>